<evidence type="ECO:0000313" key="10">
    <source>
        <dbReference type="Proteomes" id="UP000217790"/>
    </source>
</evidence>
<keyword evidence="6" id="KW-0175">Coiled coil</keyword>
<dbReference type="PANTHER" id="PTHR13044">
    <property type="entry name" value="ACTIVATING TRANSCRIPTION FACTOR ATF 4/5"/>
    <property type="match status" value="1"/>
</dbReference>
<keyword evidence="10" id="KW-1185">Reference proteome</keyword>
<dbReference type="SUPFAM" id="SSF57959">
    <property type="entry name" value="Leucine zipper domain"/>
    <property type="match status" value="1"/>
</dbReference>
<gene>
    <name evidence="9" type="ORF">ARMGADRAFT_1058831</name>
</gene>
<keyword evidence="5" id="KW-0539">Nucleus</keyword>
<dbReference type="AlphaFoldDB" id="A0A2H3E0D5"/>
<reference evidence="10" key="1">
    <citation type="journal article" date="2017" name="Nat. Ecol. Evol.">
        <title>Genome expansion and lineage-specific genetic innovations in the forest pathogenic fungi Armillaria.</title>
        <authorList>
            <person name="Sipos G."/>
            <person name="Prasanna A.N."/>
            <person name="Walter M.C."/>
            <person name="O'Connor E."/>
            <person name="Balint B."/>
            <person name="Krizsan K."/>
            <person name="Kiss B."/>
            <person name="Hess J."/>
            <person name="Varga T."/>
            <person name="Slot J."/>
            <person name="Riley R."/>
            <person name="Boka B."/>
            <person name="Rigling D."/>
            <person name="Barry K."/>
            <person name="Lee J."/>
            <person name="Mihaltcheva S."/>
            <person name="LaButti K."/>
            <person name="Lipzen A."/>
            <person name="Waldron R."/>
            <person name="Moloney N.M."/>
            <person name="Sperisen C."/>
            <person name="Kredics L."/>
            <person name="Vagvoelgyi C."/>
            <person name="Patrignani A."/>
            <person name="Fitzpatrick D."/>
            <person name="Nagy I."/>
            <person name="Doyle S."/>
            <person name="Anderson J.B."/>
            <person name="Grigoriev I.V."/>
            <person name="Gueldener U."/>
            <person name="Muensterkoetter M."/>
            <person name="Nagy L.G."/>
        </authorList>
    </citation>
    <scope>NUCLEOTIDE SEQUENCE [LARGE SCALE GENOMIC DNA]</scope>
    <source>
        <strain evidence="10">Ar21-2</strain>
    </source>
</reference>
<keyword evidence="3" id="KW-0238">DNA-binding</keyword>
<dbReference type="PROSITE" id="PS00036">
    <property type="entry name" value="BZIP_BASIC"/>
    <property type="match status" value="1"/>
</dbReference>
<dbReference type="PANTHER" id="PTHR13044:SF14">
    <property type="entry name" value="CRYPTOCEPHAL, ISOFORM A"/>
    <property type="match status" value="1"/>
</dbReference>
<feature type="region of interest" description="Disordered" evidence="7">
    <location>
        <begin position="195"/>
        <end position="224"/>
    </location>
</feature>
<evidence type="ECO:0000256" key="6">
    <source>
        <dbReference type="SAM" id="Coils"/>
    </source>
</evidence>
<dbReference type="InterPro" id="IPR046347">
    <property type="entry name" value="bZIP_sf"/>
</dbReference>
<evidence type="ECO:0000256" key="7">
    <source>
        <dbReference type="SAM" id="MobiDB-lite"/>
    </source>
</evidence>
<dbReference type="STRING" id="47427.A0A2H3E0D5"/>
<feature type="compositionally biased region" description="Low complexity" evidence="7">
    <location>
        <begin position="258"/>
        <end position="271"/>
    </location>
</feature>
<evidence type="ECO:0000256" key="2">
    <source>
        <dbReference type="ARBA" id="ARBA00023015"/>
    </source>
</evidence>
<keyword evidence="2" id="KW-0805">Transcription regulation</keyword>
<dbReference type="Pfam" id="PF07716">
    <property type="entry name" value="bZIP_2"/>
    <property type="match status" value="1"/>
</dbReference>
<evidence type="ECO:0000256" key="1">
    <source>
        <dbReference type="ARBA" id="ARBA00004123"/>
    </source>
</evidence>
<dbReference type="InterPro" id="IPR004827">
    <property type="entry name" value="bZIP"/>
</dbReference>
<dbReference type="EMBL" id="KZ293646">
    <property type="protein sequence ID" value="PBL00920.1"/>
    <property type="molecule type" value="Genomic_DNA"/>
</dbReference>
<dbReference type="InParanoid" id="A0A2H3E0D5"/>
<feature type="compositionally biased region" description="Basic residues" evidence="7">
    <location>
        <begin position="402"/>
        <end position="414"/>
    </location>
</feature>
<feature type="region of interest" description="Disordered" evidence="7">
    <location>
        <begin position="354"/>
        <end position="414"/>
    </location>
</feature>
<feature type="compositionally biased region" description="Polar residues" evidence="7">
    <location>
        <begin position="242"/>
        <end position="257"/>
    </location>
</feature>
<protein>
    <recommendedName>
        <fullName evidence="8">BZIP domain-containing protein</fullName>
    </recommendedName>
</protein>
<keyword evidence="4" id="KW-0804">Transcription</keyword>
<evidence type="ECO:0000259" key="8">
    <source>
        <dbReference type="PROSITE" id="PS50217"/>
    </source>
</evidence>
<feature type="region of interest" description="Disordered" evidence="7">
    <location>
        <begin position="242"/>
        <end position="292"/>
    </location>
</feature>
<dbReference type="OrthoDB" id="1939598at2759"/>
<evidence type="ECO:0000256" key="3">
    <source>
        <dbReference type="ARBA" id="ARBA00023125"/>
    </source>
</evidence>
<feature type="coiled-coil region" evidence="6">
    <location>
        <begin position="302"/>
        <end position="336"/>
    </location>
</feature>
<dbReference type="SMART" id="SM00338">
    <property type="entry name" value="BRLZ"/>
    <property type="match status" value="1"/>
</dbReference>
<dbReference type="OMA" id="RIAKHWS"/>
<dbReference type="Gene3D" id="1.20.5.170">
    <property type="match status" value="1"/>
</dbReference>
<comment type="subcellular location">
    <subcellularLocation>
        <location evidence="1">Nucleus</location>
    </subcellularLocation>
</comment>
<feature type="compositionally biased region" description="Low complexity" evidence="7">
    <location>
        <begin position="384"/>
        <end position="394"/>
    </location>
</feature>
<name>A0A2H3E0D5_ARMGA</name>
<dbReference type="GO" id="GO:0005634">
    <property type="term" value="C:nucleus"/>
    <property type="evidence" value="ECO:0007669"/>
    <property type="project" value="UniProtKB-SubCell"/>
</dbReference>
<evidence type="ECO:0000313" key="9">
    <source>
        <dbReference type="EMBL" id="PBL00920.1"/>
    </source>
</evidence>
<feature type="compositionally biased region" description="Low complexity" evidence="7">
    <location>
        <begin position="96"/>
        <end position="120"/>
    </location>
</feature>
<dbReference type="Proteomes" id="UP000217790">
    <property type="component" value="Unassembled WGS sequence"/>
</dbReference>
<accession>A0A2H3E0D5</accession>
<feature type="region of interest" description="Disordered" evidence="7">
    <location>
        <begin position="93"/>
        <end position="124"/>
    </location>
</feature>
<dbReference type="CDD" id="cd14705">
    <property type="entry name" value="bZIP_Zip1"/>
    <property type="match status" value="1"/>
</dbReference>
<dbReference type="GO" id="GO:0001228">
    <property type="term" value="F:DNA-binding transcription activator activity, RNA polymerase II-specific"/>
    <property type="evidence" value="ECO:0007669"/>
    <property type="project" value="TreeGrafter"/>
</dbReference>
<organism evidence="9 10">
    <name type="scientific">Armillaria gallica</name>
    <name type="common">Bulbous honey fungus</name>
    <name type="synonym">Armillaria bulbosa</name>
    <dbReference type="NCBI Taxonomy" id="47427"/>
    <lineage>
        <taxon>Eukaryota</taxon>
        <taxon>Fungi</taxon>
        <taxon>Dikarya</taxon>
        <taxon>Basidiomycota</taxon>
        <taxon>Agaricomycotina</taxon>
        <taxon>Agaricomycetes</taxon>
        <taxon>Agaricomycetidae</taxon>
        <taxon>Agaricales</taxon>
        <taxon>Marasmiineae</taxon>
        <taxon>Physalacriaceae</taxon>
        <taxon>Armillaria</taxon>
    </lineage>
</organism>
<proteinExistence type="predicted"/>
<dbReference type="PROSITE" id="PS50217">
    <property type="entry name" value="BZIP"/>
    <property type="match status" value="1"/>
</dbReference>
<feature type="domain" description="BZIP" evidence="8">
    <location>
        <begin position="283"/>
        <end position="335"/>
    </location>
</feature>
<dbReference type="GO" id="GO:0000977">
    <property type="term" value="F:RNA polymerase II transcription regulatory region sequence-specific DNA binding"/>
    <property type="evidence" value="ECO:0007669"/>
    <property type="project" value="TreeGrafter"/>
</dbReference>
<evidence type="ECO:0000256" key="5">
    <source>
        <dbReference type="ARBA" id="ARBA00023242"/>
    </source>
</evidence>
<sequence length="414" mass="44587">MHPGKHESAIRVVALFGCRNLVNLLRIAKHWSNGHRTPSTLLCWSFVDVLPLVMLFSLKSPVSDASESSPALDSIQTELDRWKNLIFSFDMDEENSSSSSNPSSSNPQRSRSPAGASGSRDNNTRDLHDAVLLAQFAASSNAQQVNGPLDPSVVALLQALQVVQGQRYPPPNLQGGLPPGLPLHLLGALQQSQAQQFSGVPNVPWPQQQSSSSSGLFPNQNPSAGFPPHMLPYFYDQMSQSNYYHTPPSQGAPTQPVASTSTATRPAASPPDTDSPEGGTDDKRKRNTAASARFRIKKKQKTLNLERSVSDLAGRAEELEKEAADLRRENGWLKEIVMLKGSRLAGMHLTPDTVSSSMWDHGRATTLSPDAGGPSTEEKEGDSDSNGGDSSDSEYTGEGRAKGKGKGKGKARKR</sequence>
<evidence type="ECO:0000256" key="4">
    <source>
        <dbReference type="ARBA" id="ARBA00023163"/>
    </source>
</evidence>